<evidence type="ECO:0000313" key="3">
    <source>
        <dbReference type="Proteomes" id="UP000078200"/>
    </source>
</evidence>
<keyword evidence="1" id="KW-1133">Transmembrane helix</keyword>
<evidence type="ECO:0000313" key="2">
    <source>
        <dbReference type="EnsemblMetazoa" id="GAUT049558-PA"/>
    </source>
</evidence>
<reference evidence="2" key="1">
    <citation type="submission" date="2020-05" db="UniProtKB">
        <authorList>
            <consortium name="EnsemblMetazoa"/>
        </authorList>
    </citation>
    <scope>IDENTIFICATION</scope>
    <source>
        <strain evidence="2">TTRI</strain>
    </source>
</reference>
<dbReference type="VEuPathDB" id="VectorBase:GAUT049558"/>
<keyword evidence="1" id="KW-0472">Membrane</keyword>
<dbReference type="AlphaFoldDB" id="A0A1A9VW58"/>
<evidence type="ECO:0000256" key="1">
    <source>
        <dbReference type="SAM" id="Phobius"/>
    </source>
</evidence>
<name>A0A1A9VW58_GLOAU</name>
<dbReference type="EnsemblMetazoa" id="GAUT049558-RA">
    <property type="protein sequence ID" value="GAUT049558-PA"/>
    <property type="gene ID" value="GAUT049558"/>
</dbReference>
<feature type="transmembrane region" description="Helical" evidence="1">
    <location>
        <begin position="60"/>
        <end position="82"/>
    </location>
</feature>
<sequence length="112" mass="12601">MKNYNSDLTGKIHSHTNQALTMTSKDDFFLVGRLTKCFTKRVTDDSLDGANYTNTVKENIVWIVFINLLINLYIDSVSAIYMRKVGLVFTVNDSIFILPSASNGIGRVQNAY</sequence>
<keyword evidence="1" id="KW-0812">Transmembrane</keyword>
<accession>A0A1A9VW58</accession>
<protein>
    <submittedName>
        <fullName evidence="2">Uncharacterized protein</fullName>
    </submittedName>
</protein>
<keyword evidence="3" id="KW-1185">Reference proteome</keyword>
<dbReference type="Proteomes" id="UP000078200">
    <property type="component" value="Unassembled WGS sequence"/>
</dbReference>
<organism evidence="2 3">
    <name type="scientific">Glossina austeni</name>
    <name type="common">Savannah tsetse fly</name>
    <dbReference type="NCBI Taxonomy" id="7395"/>
    <lineage>
        <taxon>Eukaryota</taxon>
        <taxon>Metazoa</taxon>
        <taxon>Ecdysozoa</taxon>
        <taxon>Arthropoda</taxon>
        <taxon>Hexapoda</taxon>
        <taxon>Insecta</taxon>
        <taxon>Pterygota</taxon>
        <taxon>Neoptera</taxon>
        <taxon>Endopterygota</taxon>
        <taxon>Diptera</taxon>
        <taxon>Brachycera</taxon>
        <taxon>Muscomorpha</taxon>
        <taxon>Hippoboscoidea</taxon>
        <taxon>Glossinidae</taxon>
        <taxon>Glossina</taxon>
    </lineage>
</organism>
<proteinExistence type="predicted"/>